<feature type="compositionally biased region" description="Polar residues" evidence="1">
    <location>
        <begin position="75"/>
        <end position="101"/>
    </location>
</feature>
<dbReference type="GeneID" id="7447728"/>
<reference evidence="2 3" key="1">
    <citation type="journal article" date="2004" name="Science">
        <title>The genome of the diatom Thalassiosira pseudonana: ecology, evolution, and metabolism.</title>
        <authorList>
            <person name="Armbrust E.V."/>
            <person name="Berges J.A."/>
            <person name="Bowler C."/>
            <person name="Green B.R."/>
            <person name="Martinez D."/>
            <person name="Putnam N.H."/>
            <person name="Zhou S."/>
            <person name="Allen A.E."/>
            <person name="Apt K.E."/>
            <person name="Bechner M."/>
            <person name="Brzezinski M.A."/>
            <person name="Chaal B.K."/>
            <person name="Chiovitti A."/>
            <person name="Davis A.K."/>
            <person name="Demarest M.S."/>
            <person name="Detter J.C."/>
            <person name="Glavina T."/>
            <person name="Goodstein D."/>
            <person name="Hadi M.Z."/>
            <person name="Hellsten U."/>
            <person name="Hildebrand M."/>
            <person name="Jenkins B.D."/>
            <person name="Jurka J."/>
            <person name="Kapitonov V.V."/>
            <person name="Kroger N."/>
            <person name="Lau W.W."/>
            <person name="Lane T.W."/>
            <person name="Larimer F.W."/>
            <person name="Lippmeier J.C."/>
            <person name="Lucas S."/>
            <person name="Medina M."/>
            <person name="Montsant A."/>
            <person name="Obornik M."/>
            <person name="Parker M.S."/>
            <person name="Palenik B."/>
            <person name="Pazour G.J."/>
            <person name="Richardson P.M."/>
            <person name="Rynearson T.A."/>
            <person name="Saito M.A."/>
            <person name="Schwartz D.C."/>
            <person name="Thamatrakoln K."/>
            <person name="Valentin K."/>
            <person name="Vardi A."/>
            <person name="Wilkerson F.P."/>
            <person name="Rokhsar D.S."/>
        </authorList>
    </citation>
    <scope>NUCLEOTIDE SEQUENCE [LARGE SCALE GENOMIC DNA]</scope>
    <source>
        <strain evidence="2 3">CCMP1335</strain>
    </source>
</reference>
<proteinExistence type="predicted"/>
<evidence type="ECO:0000313" key="3">
    <source>
        <dbReference type="Proteomes" id="UP000001449"/>
    </source>
</evidence>
<feature type="region of interest" description="Disordered" evidence="1">
    <location>
        <begin position="306"/>
        <end position="374"/>
    </location>
</feature>
<dbReference type="HOGENOM" id="CLU_687934_0_0_1"/>
<dbReference type="RefSeq" id="XP_002297420.1">
    <property type="nucleotide sequence ID" value="XM_002297384.1"/>
</dbReference>
<feature type="compositionally biased region" description="Low complexity" evidence="1">
    <location>
        <begin position="331"/>
        <end position="341"/>
    </location>
</feature>
<evidence type="ECO:0000313" key="2">
    <source>
        <dbReference type="EMBL" id="EED86290.1"/>
    </source>
</evidence>
<reference evidence="2 3" key="2">
    <citation type="journal article" date="2008" name="Nature">
        <title>The Phaeodactylum genome reveals the evolutionary history of diatom genomes.</title>
        <authorList>
            <person name="Bowler C."/>
            <person name="Allen A.E."/>
            <person name="Badger J.H."/>
            <person name="Grimwood J."/>
            <person name="Jabbari K."/>
            <person name="Kuo A."/>
            <person name="Maheswari U."/>
            <person name="Martens C."/>
            <person name="Maumus F."/>
            <person name="Otillar R.P."/>
            <person name="Rayko E."/>
            <person name="Salamov A."/>
            <person name="Vandepoele K."/>
            <person name="Beszteri B."/>
            <person name="Gruber A."/>
            <person name="Heijde M."/>
            <person name="Katinka M."/>
            <person name="Mock T."/>
            <person name="Valentin K."/>
            <person name="Verret F."/>
            <person name="Berges J.A."/>
            <person name="Brownlee C."/>
            <person name="Cadoret J.P."/>
            <person name="Chiovitti A."/>
            <person name="Choi C.J."/>
            <person name="Coesel S."/>
            <person name="De Martino A."/>
            <person name="Detter J.C."/>
            <person name="Durkin C."/>
            <person name="Falciatore A."/>
            <person name="Fournet J."/>
            <person name="Haruta M."/>
            <person name="Huysman M.J."/>
            <person name="Jenkins B.D."/>
            <person name="Jiroutova K."/>
            <person name="Jorgensen R.E."/>
            <person name="Joubert Y."/>
            <person name="Kaplan A."/>
            <person name="Kroger N."/>
            <person name="Kroth P.G."/>
            <person name="La Roche J."/>
            <person name="Lindquist E."/>
            <person name="Lommer M."/>
            <person name="Martin-Jezequel V."/>
            <person name="Lopez P.J."/>
            <person name="Lucas S."/>
            <person name="Mangogna M."/>
            <person name="McGinnis K."/>
            <person name="Medlin L.K."/>
            <person name="Montsant A."/>
            <person name="Oudot-Le Secq M.P."/>
            <person name="Napoli C."/>
            <person name="Obornik M."/>
            <person name="Parker M.S."/>
            <person name="Petit J.L."/>
            <person name="Porcel B.M."/>
            <person name="Poulsen N."/>
            <person name="Robison M."/>
            <person name="Rychlewski L."/>
            <person name="Rynearson T.A."/>
            <person name="Schmutz J."/>
            <person name="Shapiro H."/>
            <person name="Siaut M."/>
            <person name="Stanley M."/>
            <person name="Sussman M.R."/>
            <person name="Taylor A.R."/>
            <person name="Vardi A."/>
            <person name="von Dassow P."/>
            <person name="Vyverman W."/>
            <person name="Willis A."/>
            <person name="Wyrwicz L.S."/>
            <person name="Rokhsar D.S."/>
            <person name="Weissenbach J."/>
            <person name="Armbrust E.V."/>
            <person name="Green B.R."/>
            <person name="Van de Peer Y."/>
            <person name="Grigoriev I.V."/>
        </authorList>
    </citation>
    <scope>NUCLEOTIDE SEQUENCE [LARGE SCALE GENOMIC DNA]</scope>
    <source>
        <strain evidence="2 3">CCMP1335</strain>
    </source>
</reference>
<feature type="compositionally biased region" description="Basic residues" evidence="1">
    <location>
        <begin position="33"/>
        <end position="46"/>
    </location>
</feature>
<dbReference type="PaxDb" id="35128-Thapsdraft842"/>
<name>B8LEG7_THAPS</name>
<feature type="compositionally biased region" description="Gly residues" evidence="1">
    <location>
        <begin position="309"/>
        <end position="318"/>
    </location>
</feature>
<dbReference type="Proteomes" id="UP000001449">
    <property type="component" value="Unassembled WGS sequence"/>
</dbReference>
<feature type="compositionally biased region" description="Low complexity" evidence="1">
    <location>
        <begin position="105"/>
        <end position="124"/>
    </location>
</feature>
<feature type="region of interest" description="Disordered" evidence="1">
    <location>
        <begin position="27"/>
        <end position="124"/>
    </location>
</feature>
<evidence type="ECO:0000256" key="1">
    <source>
        <dbReference type="SAM" id="MobiDB-lite"/>
    </source>
</evidence>
<accession>B8LEG7</accession>
<protein>
    <submittedName>
        <fullName evidence="2">Uncharacterized protein</fullName>
    </submittedName>
</protein>
<dbReference type="KEGG" id="tps:THAPSDRAFT_bd842"/>
<dbReference type="EMBL" id="DS999440">
    <property type="protein sequence ID" value="EED86290.1"/>
    <property type="molecule type" value="Genomic_DNA"/>
</dbReference>
<sequence length="401" mass="43330">MSIASVSVSKENVAWSNLGATSSLSASIASPRTIRHQKRWRQRRMHFQQNRQDNTDTPATVPDVGILGLSHHGSNDSNNDTNIDRNLQSSNFWQYAPSTSPESPPFWQTTTSTSPQSPSATPTTSSFKLPMPLFYCPLSCDPQLCNCLNNNHNNDEIATLATCAHHLHNICTAQTTGMDGYGIPNVTFTIDMCVYSNDTEDATANAVGYVTMVDCKFAECVVYNGGGRDERNNMNNINGCLCGRYVDSCNFHSSNHSSIDGEYCTAYTTCCQKDEVLNSSGGGDGFLFEWEACLWDVLNVTVGDHGDGDGPAGGYGDSEGGRDKEVETTNSSSDAPPSSSPKESDSSVTGNNEDDEDGLSDKKSTAENSGSSSAALIQRSNVCERCIRFLSTAALFWIALR</sequence>
<gene>
    <name evidence="2" type="ORF">THAPSDRAFT_bd842</name>
</gene>
<dbReference type="InParanoid" id="B8LEG7"/>
<organism evidence="2 3">
    <name type="scientific">Thalassiosira pseudonana</name>
    <name type="common">Marine diatom</name>
    <name type="synonym">Cyclotella nana</name>
    <dbReference type="NCBI Taxonomy" id="35128"/>
    <lineage>
        <taxon>Eukaryota</taxon>
        <taxon>Sar</taxon>
        <taxon>Stramenopiles</taxon>
        <taxon>Ochrophyta</taxon>
        <taxon>Bacillariophyta</taxon>
        <taxon>Coscinodiscophyceae</taxon>
        <taxon>Thalassiosirophycidae</taxon>
        <taxon>Thalassiosirales</taxon>
        <taxon>Thalassiosiraceae</taxon>
        <taxon>Thalassiosira</taxon>
    </lineage>
</organism>
<dbReference type="AlphaFoldDB" id="B8LEG7"/>
<keyword evidence="3" id="KW-1185">Reference proteome</keyword>
<feature type="compositionally biased region" description="Polar residues" evidence="1">
    <location>
        <begin position="47"/>
        <end position="58"/>
    </location>
</feature>